<protein>
    <recommendedName>
        <fullName evidence="2">RING-type E3 ubiquitin transferase</fullName>
        <ecNumber evidence="2">2.3.2.27</ecNumber>
    </recommendedName>
</protein>
<dbReference type="PANTHER" id="PTHR15710">
    <property type="entry name" value="E3 UBIQUITIN-PROTEIN LIGASE PRAJA"/>
    <property type="match status" value="1"/>
</dbReference>
<keyword evidence="9" id="KW-1185">Reference proteome</keyword>
<evidence type="ECO:0000256" key="6">
    <source>
        <dbReference type="PROSITE-ProRule" id="PRU00175"/>
    </source>
</evidence>
<evidence type="ECO:0000313" key="9">
    <source>
        <dbReference type="Proteomes" id="UP001341840"/>
    </source>
</evidence>
<accession>A0ABU6VMG7</accession>
<evidence type="ECO:0000259" key="7">
    <source>
        <dbReference type="PROSITE" id="PS50089"/>
    </source>
</evidence>
<organism evidence="8 9">
    <name type="scientific">Stylosanthes scabra</name>
    <dbReference type="NCBI Taxonomy" id="79078"/>
    <lineage>
        <taxon>Eukaryota</taxon>
        <taxon>Viridiplantae</taxon>
        <taxon>Streptophyta</taxon>
        <taxon>Embryophyta</taxon>
        <taxon>Tracheophyta</taxon>
        <taxon>Spermatophyta</taxon>
        <taxon>Magnoliopsida</taxon>
        <taxon>eudicotyledons</taxon>
        <taxon>Gunneridae</taxon>
        <taxon>Pentapetalae</taxon>
        <taxon>rosids</taxon>
        <taxon>fabids</taxon>
        <taxon>Fabales</taxon>
        <taxon>Fabaceae</taxon>
        <taxon>Papilionoideae</taxon>
        <taxon>50 kb inversion clade</taxon>
        <taxon>dalbergioids sensu lato</taxon>
        <taxon>Dalbergieae</taxon>
        <taxon>Pterocarpus clade</taxon>
        <taxon>Stylosanthes</taxon>
    </lineage>
</organism>
<feature type="domain" description="RING-type" evidence="7">
    <location>
        <begin position="192"/>
        <end position="236"/>
    </location>
</feature>
<dbReference type="EC" id="2.3.2.27" evidence="2"/>
<comment type="catalytic activity">
    <reaction evidence="1">
        <text>S-ubiquitinyl-[E2 ubiquitin-conjugating enzyme]-L-cysteine + [acceptor protein]-L-lysine = [E2 ubiquitin-conjugating enzyme]-L-cysteine + N(6)-ubiquitinyl-[acceptor protein]-L-lysine.</text>
        <dbReference type="EC" id="2.3.2.27"/>
    </reaction>
</comment>
<comment type="caution">
    <text evidence="8">The sequence shown here is derived from an EMBL/GenBank/DDBJ whole genome shotgun (WGS) entry which is preliminary data.</text>
</comment>
<gene>
    <name evidence="8" type="ORF">PIB30_060192</name>
</gene>
<dbReference type="EMBL" id="JASCZI010151564">
    <property type="protein sequence ID" value="MED6173516.1"/>
    <property type="molecule type" value="Genomic_DNA"/>
</dbReference>
<evidence type="ECO:0000256" key="4">
    <source>
        <dbReference type="ARBA" id="ARBA00022771"/>
    </source>
</evidence>
<dbReference type="InterPro" id="IPR013083">
    <property type="entry name" value="Znf_RING/FYVE/PHD"/>
</dbReference>
<evidence type="ECO:0000313" key="8">
    <source>
        <dbReference type="EMBL" id="MED6173516.1"/>
    </source>
</evidence>
<reference evidence="8 9" key="1">
    <citation type="journal article" date="2023" name="Plants (Basel)">
        <title>Bridging the Gap: Combining Genomics and Transcriptomics Approaches to Understand Stylosanthes scabra, an Orphan Legume from the Brazilian Caatinga.</title>
        <authorList>
            <person name="Ferreira-Neto J.R.C."/>
            <person name="da Silva M.D."/>
            <person name="Binneck E."/>
            <person name="de Melo N.F."/>
            <person name="da Silva R.H."/>
            <person name="de Melo A.L.T.M."/>
            <person name="Pandolfi V."/>
            <person name="Bustamante F.O."/>
            <person name="Brasileiro-Vidal A.C."/>
            <person name="Benko-Iseppon A.M."/>
        </authorList>
    </citation>
    <scope>NUCLEOTIDE SEQUENCE [LARGE SCALE GENOMIC DNA]</scope>
    <source>
        <tissue evidence="8">Leaves</tissue>
    </source>
</reference>
<evidence type="ECO:0000256" key="3">
    <source>
        <dbReference type="ARBA" id="ARBA00022723"/>
    </source>
</evidence>
<keyword evidence="5" id="KW-0862">Zinc</keyword>
<name>A0ABU6VMG7_9FABA</name>
<dbReference type="Gene3D" id="3.30.40.10">
    <property type="entry name" value="Zinc/RING finger domain, C3HC4 (zinc finger)"/>
    <property type="match status" value="1"/>
</dbReference>
<dbReference type="SMART" id="SM00184">
    <property type="entry name" value="RING"/>
    <property type="match status" value="1"/>
</dbReference>
<dbReference type="PANTHER" id="PTHR15710:SF77">
    <property type="entry name" value="RING-H2 FINGER PROTEIN ATL21B"/>
    <property type="match status" value="1"/>
</dbReference>
<dbReference type="Proteomes" id="UP001341840">
    <property type="component" value="Unassembled WGS sequence"/>
</dbReference>
<dbReference type="SMART" id="SM00744">
    <property type="entry name" value="RINGv"/>
    <property type="match status" value="1"/>
</dbReference>
<keyword evidence="3" id="KW-0479">Metal-binding</keyword>
<dbReference type="PROSITE" id="PS50089">
    <property type="entry name" value="ZF_RING_2"/>
    <property type="match status" value="1"/>
</dbReference>
<dbReference type="SUPFAM" id="SSF57850">
    <property type="entry name" value="RING/U-box"/>
    <property type="match status" value="1"/>
</dbReference>
<evidence type="ECO:0000256" key="5">
    <source>
        <dbReference type="ARBA" id="ARBA00022833"/>
    </source>
</evidence>
<sequence length="241" mass="28280">MTSPFGFYWEVSSAPILQEQEQELQRYVTLMKDEIEDYFILKVRVKHQLQLPSQSRFIDSFSSESSILIQVPEFLQNGSSHMQIHFPNDIIPDVLLMHDIMPRVIAYAEAIVETRRWGFLYERPDFRLFSLNLNIIILRSFWNVDEVITDMMIEESMGDTDNVKMVPASESAIESLERVKLENQNNVADERCSICLTEFEYGEDAEQVSSMPCKHVYHQECLVRWLKTSHLCPLCRYQMPI</sequence>
<dbReference type="Pfam" id="PF13639">
    <property type="entry name" value="zf-RING_2"/>
    <property type="match status" value="1"/>
</dbReference>
<keyword evidence="4 6" id="KW-0863">Zinc-finger</keyword>
<proteinExistence type="predicted"/>
<dbReference type="InterPro" id="IPR001841">
    <property type="entry name" value="Znf_RING"/>
</dbReference>
<dbReference type="InterPro" id="IPR011016">
    <property type="entry name" value="Znf_RING-CH"/>
</dbReference>
<evidence type="ECO:0000256" key="1">
    <source>
        <dbReference type="ARBA" id="ARBA00000900"/>
    </source>
</evidence>
<evidence type="ECO:0000256" key="2">
    <source>
        <dbReference type="ARBA" id="ARBA00012483"/>
    </source>
</evidence>